<evidence type="ECO:0000313" key="2">
    <source>
        <dbReference type="Proteomes" id="UP000541425"/>
    </source>
</evidence>
<dbReference type="AlphaFoldDB" id="A0A7W5UJD5"/>
<evidence type="ECO:0000313" key="1">
    <source>
        <dbReference type="EMBL" id="MBB3702975.1"/>
    </source>
</evidence>
<organism evidence="1 2">
    <name type="scientific">Alloprevotella rava</name>
    <dbReference type="NCBI Taxonomy" id="671218"/>
    <lineage>
        <taxon>Bacteria</taxon>
        <taxon>Pseudomonadati</taxon>
        <taxon>Bacteroidota</taxon>
        <taxon>Bacteroidia</taxon>
        <taxon>Bacteroidales</taxon>
        <taxon>Prevotellaceae</taxon>
        <taxon>Alloprevotella</taxon>
    </lineage>
</organism>
<dbReference type="Proteomes" id="UP000541425">
    <property type="component" value="Unassembled WGS sequence"/>
</dbReference>
<dbReference type="EMBL" id="JACICA010000007">
    <property type="protein sequence ID" value="MBB3702975.1"/>
    <property type="molecule type" value="Genomic_DNA"/>
</dbReference>
<gene>
    <name evidence="1" type="ORF">FHS60_001448</name>
</gene>
<comment type="caution">
    <text evidence="1">The sequence shown here is derived from an EMBL/GenBank/DDBJ whole genome shotgun (WGS) entry which is preliminary data.</text>
</comment>
<accession>A0A7W5UJD5</accession>
<name>A0A7W5UJD5_9BACT</name>
<protein>
    <submittedName>
        <fullName evidence="1">Uncharacterized protein</fullName>
    </submittedName>
</protein>
<reference evidence="1 2" key="1">
    <citation type="submission" date="2020-08" db="EMBL/GenBank/DDBJ databases">
        <title>Genomic Encyclopedia of Type Strains, Phase IV (KMG-IV): sequencing the most valuable type-strain genomes for metagenomic binning, comparative biology and taxonomic classification.</title>
        <authorList>
            <person name="Goeker M."/>
        </authorList>
    </citation>
    <scope>NUCLEOTIDE SEQUENCE [LARGE SCALE GENOMIC DNA]</scope>
    <source>
        <strain evidence="1 2">DSM 22548</strain>
    </source>
</reference>
<sequence>MVFLLNAAPPCPKSAFTVFAFSECAESFVSKFLLRKLAVGKLPSLSKQSHLSAFVLFLVPKDARLIFGFGCTLLPYLRNPRLTTD</sequence>
<proteinExistence type="predicted"/>